<dbReference type="eggNOG" id="KOG0654">
    <property type="taxonomic scope" value="Eukaryota"/>
</dbReference>
<reference evidence="12" key="2">
    <citation type="submission" date="2025-08" db="UniProtKB">
        <authorList>
            <consortium name="RefSeq"/>
        </authorList>
    </citation>
    <scope>IDENTIFICATION</scope>
    <source>
        <tissue evidence="12">Etiolated seedlings</tissue>
    </source>
</reference>
<dbReference type="AlphaFoldDB" id="A0A1S2YB76"/>
<dbReference type="OrthoDB" id="5590282at2759"/>
<evidence type="ECO:0000256" key="6">
    <source>
        <dbReference type="ARBA" id="ARBA00032263"/>
    </source>
</evidence>
<reference evidence="11" key="1">
    <citation type="journal article" date="2013" name="Nat. Biotechnol.">
        <title>Draft genome sequence of chickpea (Cicer arietinum) provides a resource for trait improvement.</title>
        <authorList>
            <person name="Varshney R.K."/>
            <person name="Song C."/>
            <person name="Saxena R.K."/>
            <person name="Azam S."/>
            <person name="Yu S."/>
            <person name="Sharpe A.G."/>
            <person name="Cannon S."/>
            <person name="Baek J."/>
            <person name="Rosen B.D."/>
            <person name="Tar'an B."/>
            <person name="Millan T."/>
            <person name="Zhang X."/>
            <person name="Ramsay L.D."/>
            <person name="Iwata A."/>
            <person name="Wang Y."/>
            <person name="Nelson W."/>
            <person name="Farmer A.D."/>
            <person name="Gaur P.M."/>
            <person name="Soderlund C."/>
            <person name="Penmetsa R.V."/>
            <person name="Xu C."/>
            <person name="Bharti A.K."/>
            <person name="He W."/>
            <person name="Winter P."/>
            <person name="Zhao S."/>
            <person name="Hane J.K."/>
            <person name="Carrasquilla-Garcia N."/>
            <person name="Condie J.A."/>
            <person name="Upadhyaya H.D."/>
            <person name="Luo M.C."/>
            <person name="Thudi M."/>
            <person name="Gowda C.L."/>
            <person name="Singh N.P."/>
            <person name="Lichtenzveig J."/>
            <person name="Gali K.K."/>
            <person name="Rubio J."/>
            <person name="Nadarajan N."/>
            <person name="Dolezel J."/>
            <person name="Bansal K.C."/>
            <person name="Xu X."/>
            <person name="Edwards D."/>
            <person name="Zhang G."/>
            <person name="Kahl G."/>
            <person name="Gil J."/>
            <person name="Singh K.B."/>
            <person name="Datta S.K."/>
            <person name="Jackson S.A."/>
            <person name="Wang J."/>
            <person name="Cook D.R."/>
        </authorList>
    </citation>
    <scope>NUCLEOTIDE SEQUENCE [LARGE SCALE GENOMIC DNA]</scope>
    <source>
        <strain evidence="11">cv. CDC Frontier</strain>
    </source>
</reference>
<dbReference type="RefSeq" id="XP_004501544.1">
    <property type="nucleotide sequence ID" value="XM_004501487.3"/>
</dbReference>
<dbReference type="GeneID" id="101508364"/>
<evidence type="ECO:0000256" key="8">
    <source>
        <dbReference type="SAM" id="MobiDB-lite"/>
    </source>
</evidence>
<evidence type="ECO:0000256" key="4">
    <source>
        <dbReference type="ARBA" id="ARBA00023127"/>
    </source>
</evidence>
<feature type="domain" description="Cyclin C-terminal" evidence="10">
    <location>
        <begin position="222"/>
        <end position="345"/>
    </location>
</feature>
<keyword evidence="5" id="KW-0131">Cell cycle</keyword>
<dbReference type="PIRSF" id="PIRSF001771">
    <property type="entry name" value="Cyclin_A_B_D_E"/>
    <property type="match status" value="1"/>
</dbReference>
<evidence type="ECO:0000259" key="9">
    <source>
        <dbReference type="SMART" id="SM00385"/>
    </source>
</evidence>
<dbReference type="GO" id="GO:0044772">
    <property type="term" value="P:mitotic cell cycle phase transition"/>
    <property type="evidence" value="ECO:0007669"/>
    <property type="project" value="InterPro"/>
</dbReference>
<evidence type="ECO:0000256" key="2">
    <source>
        <dbReference type="ARBA" id="ARBA00011177"/>
    </source>
</evidence>
<dbReference type="Proteomes" id="UP000087171">
    <property type="component" value="Chromosome Ca5"/>
</dbReference>
<evidence type="ECO:0000256" key="7">
    <source>
        <dbReference type="RuleBase" id="RU000383"/>
    </source>
</evidence>
<dbReference type="InterPro" id="IPR006671">
    <property type="entry name" value="Cyclin_N"/>
</dbReference>
<feature type="domain" description="Cyclin-like" evidence="9">
    <location>
        <begin position="226"/>
        <end position="314"/>
    </location>
</feature>
<dbReference type="KEGG" id="cam:101508364"/>
<evidence type="ECO:0000313" key="12">
    <source>
        <dbReference type="RefSeq" id="XP_004501544.1"/>
    </source>
</evidence>
<gene>
    <name evidence="12" type="primary">LOC101508364</name>
</gene>
<evidence type="ECO:0000259" key="10">
    <source>
        <dbReference type="SMART" id="SM01332"/>
    </source>
</evidence>
<dbReference type="Gene3D" id="1.10.472.10">
    <property type="entry name" value="Cyclin-like"/>
    <property type="match status" value="2"/>
</dbReference>
<keyword evidence="3" id="KW-0132">Cell division</keyword>
<dbReference type="InterPro" id="IPR004367">
    <property type="entry name" value="Cyclin_C-dom"/>
</dbReference>
<dbReference type="GO" id="GO:0051301">
    <property type="term" value="P:cell division"/>
    <property type="evidence" value="ECO:0007669"/>
    <property type="project" value="UniProtKB-KW"/>
</dbReference>
<dbReference type="InterPro" id="IPR013763">
    <property type="entry name" value="Cyclin-like_dom"/>
</dbReference>
<sequence length="356" mass="40980">METRASKKRANAQPPLVIVPKRHRVALGELSDLIVPENNPNEKLQYLKNPNLNNSATTTIQLPDSNLDKPVHTKKNTKHDNQRIIEAYVSDIFDYLRTMEMQKKRRPMFGYIQSVQRDITSNMRGTLVDWLVEVAEEYKLLPDTLHLSISYIDMFLSFHPVKRSNLQLLGVSSMLIASKYEEITPPKAVDFCSITDNTYGLEEIIKMESDILKALNFEMGNPNVTTFLKRFVGISYENRKTSNLQFEYLCNYLAELSLLDYECIRFLPSVVAASVIFLSKFIIRPGVNPWTSSLCECLGYKSTELKECVLILHDMYLSRRAASFNAVRDKYKQTKFKCVANLPSPPEVPNHYFEEQ</sequence>
<keyword evidence="4 7" id="KW-0195">Cyclin</keyword>
<dbReference type="FunFam" id="1.10.472.10:FF:000220">
    <property type="entry name" value="Cyclin superfamily protein, putative"/>
    <property type="match status" value="1"/>
</dbReference>
<dbReference type="FunFam" id="1.10.472.10:FF:000001">
    <property type="entry name" value="G2/mitotic-specific cyclin"/>
    <property type="match status" value="1"/>
</dbReference>
<evidence type="ECO:0000313" key="11">
    <source>
        <dbReference type="Proteomes" id="UP000087171"/>
    </source>
</evidence>
<proteinExistence type="inferred from homology"/>
<dbReference type="InterPro" id="IPR046965">
    <property type="entry name" value="Cyclin_A/B-like"/>
</dbReference>
<dbReference type="SMART" id="SM00385">
    <property type="entry name" value="CYCLIN"/>
    <property type="match status" value="2"/>
</dbReference>
<protein>
    <recommendedName>
        <fullName evidence="6">B-like cyclin</fullName>
    </recommendedName>
</protein>
<comment type="subunit">
    <text evidence="2">Interacts with the CDC2 protein kinase to form a serine/threonine kinase holoenzyme complex also known as maturation promoting factor (MPF). The cyclin subunit imparts substrate specificity to the complex.</text>
</comment>
<dbReference type="InterPro" id="IPR036915">
    <property type="entry name" value="Cyclin-like_sf"/>
</dbReference>
<comment type="similarity">
    <text evidence="1">Belongs to the cyclin family. Cyclin AB subfamily.</text>
</comment>
<dbReference type="SUPFAM" id="SSF47954">
    <property type="entry name" value="Cyclin-like"/>
    <property type="match status" value="2"/>
</dbReference>
<name>A0A1S2YB76_CICAR</name>
<organism evidence="11 12">
    <name type="scientific">Cicer arietinum</name>
    <name type="common">Chickpea</name>
    <name type="synonym">Garbanzo</name>
    <dbReference type="NCBI Taxonomy" id="3827"/>
    <lineage>
        <taxon>Eukaryota</taxon>
        <taxon>Viridiplantae</taxon>
        <taxon>Streptophyta</taxon>
        <taxon>Embryophyta</taxon>
        <taxon>Tracheophyta</taxon>
        <taxon>Spermatophyta</taxon>
        <taxon>Magnoliopsida</taxon>
        <taxon>eudicotyledons</taxon>
        <taxon>Gunneridae</taxon>
        <taxon>Pentapetalae</taxon>
        <taxon>rosids</taxon>
        <taxon>fabids</taxon>
        <taxon>Fabales</taxon>
        <taxon>Fabaceae</taxon>
        <taxon>Papilionoideae</taxon>
        <taxon>50 kb inversion clade</taxon>
        <taxon>NPAAA clade</taxon>
        <taxon>Hologalegina</taxon>
        <taxon>IRL clade</taxon>
        <taxon>Cicereae</taxon>
        <taxon>Cicer</taxon>
    </lineage>
</organism>
<dbReference type="GO" id="GO:0016538">
    <property type="term" value="F:cyclin-dependent protein serine/threonine kinase regulator activity"/>
    <property type="evidence" value="ECO:0007669"/>
    <property type="project" value="InterPro"/>
</dbReference>
<dbReference type="PANTHER" id="PTHR10177">
    <property type="entry name" value="CYCLINS"/>
    <property type="match status" value="1"/>
</dbReference>
<evidence type="ECO:0000256" key="1">
    <source>
        <dbReference type="ARBA" id="ARBA00006955"/>
    </source>
</evidence>
<evidence type="ECO:0000256" key="5">
    <source>
        <dbReference type="ARBA" id="ARBA00023306"/>
    </source>
</evidence>
<feature type="domain" description="Cyclin-like" evidence="9">
    <location>
        <begin position="129"/>
        <end position="213"/>
    </location>
</feature>
<dbReference type="Pfam" id="PF00134">
    <property type="entry name" value="Cyclin_N"/>
    <property type="match status" value="1"/>
</dbReference>
<evidence type="ECO:0000256" key="3">
    <source>
        <dbReference type="ARBA" id="ARBA00022618"/>
    </source>
</evidence>
<keyword evidence="11" id="KW-1185">Reference proteome</keyword>
<dbReference type="PaxDb" id="3827-XP_004501544.1"/>
<dbReference type="InterPro" id="IPR039361">
    <property type="entry name" value="Cyclin"/>
</dbReference>
<dbReference type="STRING" id="3827.A0A1S2YB76"/>
<dbReference type="SMART" id="SM01332">
    <property type="entry name" value="Cyclin_C"/>
    <property type="match status" value="1"/>
</dbReference>
<accession>A0A1S2YB76</accession>
<dbReference type="Pfam" id="PF02984">
    <property type="entry name" value="Cyclin_C"/>
    <property type="match status" value="1"/>
</dbReference>
<feature type="region of interest" description="Disordered" evidence="8">
    <location>
        <begin position="59"/>
        <end position="78"/>
    </location>
</feature>